<keyword evidence="2 7" id="KW-0812">Transmembrane</keyword>
<comment type="subcellular location">
    <subcellularLocation>
        <location evidence="1">Cell membrane</location>
        <topology evidence="1">Multi-pass membrane protein</topology>
    </subcellularLocation>
</comment>
<evidence type="ECO:0000256" key="4">
    <source>
        <dbReference type="ARBA" id="ARBA00022840"/>
    </source>
</evidence>
<protein>
    <submittedName>
        <fullName evidence="10">ABC transporter ATP-binding protein</fullName>
    </submittedName>
</protein>
<feature type="domain" description="ABC transporter" evidence="8">
    <location>
        <begin position="357"/>
        <end position="592"/>
    </location>
</feature>
<dbReference type="Pfam" id="PF00005">
    <property type="entry name" value="ABC_tran"/>
    <property type="match status" value="1"/>
</dbReference>
<feature type="transmembrane region" description="Helical" evidence="7">
    <location>
        <begin position="74"/>
        <end position="93"/>
    </location>
</feature>
<evidence type="ECO:0000256" key="6">
    <source>
        <dbReference type="ARBA" id="ARBA00023136"/>
    </source>
</evidence>
<dbReference type="PANTHER" id="PTHR43394">
    <property type="entry name" value="ATP-DEPENDENT PERMEASE MDL1, MITOCHONDRIAL"/>
    <property type="match status" value="1"/>
</dbReference>
<feature type="transmembrane region" description="Helical" evidence="7">
    <location>
        <begin position="154"/>
        <end position="174"/>
    </location>
</feature>
<reference evidence="10 11" key="1">
    <citation type="submission" date="2023-06" db="EMBL/GenBank/DDBJ databases">
        <title>Five Gram-positive bacteria isolated from mangrove sediments in Shenzhen, Guangdong, China.</title>
        <authorList>
            <person name="Yu S."/>
            <person name="Zheng W."/>
            <person name="Huang Y."/>
        </authorList>
    </citation>
    <scope>NUCLEOTIDE SEQUENCE [LARGE SCALE GENOMIC DNA]</scope>
    <source>
        <strain evidence="10 11">SaN35-3</strain>
    </source>
</reference>
<feature type="transmembrane region" description="Helical" evidence="7">
    <location>
        <begin position="20"/>
        <end position="44"/>
    </location>
</feature>
<dbReference type="Gene3D" id="1.20.1560.10">
    <property type="entry name" value="ABC transporter type 1, transmembrane domain"/>
    <property type="match status" value="1"/>
</dbReference>
<keyword evidence="6 7" id="KW-0472">Membrane</keyword>
<dbReference type="Gene3D" id="3.40.50.300">
    <property type="entry name" value="P-loop containing nucleotide triphosphate hydrolases"/>
    <property type="match status" value="1"/>
</dbReference>
<dbReference type="PROSITE" id="PS50893">
    <property type="entry name" value="ABC_TRANSPORTER_2"/>
    <property type="match status" value="1"/>
</dbReference>
<dbReference type="InterPro" id="IPR039421">
    <property type="entry name" value="Type_1_exporter"/>
</dbReference>
<dbReference type="InterPro" id="IPR003439">
    <property type="entry name" value="ABC_transporter-like_ATP-bd"/>
</dbReference>
<dbReference type="PROSITE" id="PS00211">
    <property type="entry name" value="ABC_TRANSPORTER_1"/>
    <property type="match status" value="1"/>
</dbReference>
<proteinExistence type="predicted"/>
<evidence type="ECO:0000256" key="2">
    <source>
        <dbReference type="ARBA" id="ARBA00022692"/>
    </source>
</evidence>
<keyword evidence="11" id="KW-1185">Reference proteome</keyword>
<dbReference type="SUPFAM" id="SSF52540">
    <property type="entry name" value="P-loop containing nucleoside triphosphate hydrolases"/>
    <property type="match status" value="1"/>
</dbReference>
<evidence type="ECO:0000256" key="5">
    <source>
        <dbReference type="ARBA" id="ARBA00022989"/>
    </source>
</evidence>
<evidence type="ECO:0000313" key="11">
    <source>
        <dbReference type="Proteomes" id="UP001197974"/>
    </source>
</evidence>
<evidence type="ECO:0000256" key="1">
    <source>
        <dbReference type="ARBA" id="ARBA00004651"/>
    </source>
</evidence>
<dbReference type="InterPro" id="IPR036640">
    <property type="entry name" value="ABC1_TM_sf"/>
</dbReference>
<evidence type="ECO:0000259" key="8">
    <source>
        <dbReference type="PROSITE" id="PS50893"/>
    </source>
</evidence>
<dbReference type="InterPro" id="IPR011527">
    <property type="entry name" value="ABC1_TM_dom"/>
</dbReference>
<dbReference type="InterPro" id="IPR003593">
    <property type="entry name" value="AAA+_ATPase"/>
</dbReference>
<keyword evidence="4 10" id="KW-0067">ATP-binding</keyword>
<dbReference type="PANTHER" id="PTHR43394:SF1">
    <property type="entry name" value="ATP-BINDING CASSETTE SUB-FAMILY B MEMBER 10, MITOCHONDRIAL"/>
    <property type="match status" value="1"/>
</dbReference>
<evidence type="ECO:0000256" key="7">
    <source>
        <dbReference type="SAM" id="Phobius"/>
    </source>
</evidence>
<sequence>MKNILYFIKKIYQFTGNILIFNIIFLFIISLFEGMGMFLLIPLISSLDIVEFSGSNEPLLNWFKNLFSFIHEDYRLGFILFVFLLIMIGQGYFQRSQMVLGIKIQQAFLRHLKESLYKHIWESNWAFFIKKRKSELIHVMTAEINRVSTGVSTFFQLISTFIFTLVQFSISFWLSWQLTSAVLILGFILLFSSRVFIKQSSSLGKETIELHQEILSGVMDQLNGIKEVKSNRIENDCLDWFQTTNEKVENNIVKMAKVNATSQLLYKILLAFLVSVFLYVSINMYQSNLAELILIMIIFSRLWPRFSGIQSKLEQLASVSPSFRVLINIQNECERHKELTFMEENNQQNPIEINEELSCKQVSFRYEKGSKYAVKDVSITIPVHSMTAIVGPSGAGKSTLIDILMGLNNPESGEVLIDGVPLSTDEKVILRDKISYVPQEPFLFSGSIRENLVMMRKGATDEELWNALHFSAADTFVKDLPEGLDTMLGDRGIRLSGGERQRIVLARAILRSPSILILDEATSSLDTENERKIKNSLDQLRGKMTVIVIAHRLSTIENADQVVVLEDGQVTQKGRYNQLAKKEKGTFQRLIASQVN</sequence>
<organism evidence="10 11">
    <name type="scientific">Bacillus carboniphilus</name>
    <dbReference type="NCBI Taxonomy" id="86663"/>
    <lineage>
        <taxon>Bacteria</taxon>
        <taxon>Bacillati</taxon>
        <taxon>Bacillota</taxon>
        <taxon>Bacilli</taxon>
        <taxon>Bacillales</taxon>
        <taxon>Bacillaceae</taxon>
        <taxon>Bacillus</taxon>
    </lineage>
</organism>
<evidence type="ECO:0000259" key="9">
    <source>
        <dbReference type="PROSITE" id="PS50929"/>
    </source>
</evidence>
<keyword evidence="3" id="KW-0547">Nucleotide-binding</keyword>
<dbReference type="InterPro" id="IPR017871">
    <property type="entry name" value="ABC_transporter-like_CS"/>
</dbReference>
<dbReference type="Pfam" id="PF00664">
    <property type="entry name" value="ABC_membrane"/>
    <property type="match status" value="1"/>
</dbReference>
<dbReference type="InterPro" id="IPR027417">
    <property type="entry name" value="P-loop_NTPase"/>
</dbReference>
<keyword evidence="5 7" id="KW-1133">Transmembrane helix</keyword>
<dbReference type="SMART" id="SM00382">
    <property type="entry name" value="AAA"/>
    <property type="match status" value="1"/>
</dbReference>
<evidence type="ECO:0000313" key="10">
    <source>
        <dbReference type="EMBL" id="WLR42778.1"/>
    </source>
</evidence>
<evidence type="ECO:0000256" key="3">
    <source>
        <dbReference type="ARBA" id="ARBA00022741"/>
    </source>
</evidence>
<dbReference type="EMBL" id="CP129013">
    <property type="protein sequence ID" value="WLR42778.1"/>
    <property type="molecule type" value="Genomic_DNA"/>
</dbReference>
<gene>
    <name evidence="10" type="ORF">LC087_00575</name>
</gene>
<feature type="transmembrane region" description="Helical" evidence="7">
    <location>
        <begin position="264"/>
        <end position="282"/>
    </location>
</feature>
<name>A0ABY9JW92_9BACI</name>
<dbReference type="GO" id="GO:0005524">
    <property type="term" value="F:ATP binding"/>
    <property type="evidence" value="ECO:0007669"/>
    <property type="project" value="UniProtKB-KW"/>
</dbReference>
<feature type="domain" description="ABC transmembrane type-1" evidence="9">
    <location>
        <begin position="20"/>
        <end position="318"/>
    </location>
</feature>
<dbReference type="RefSeq" id="WP_226539395.1">
    <property type="nucleotide sequence ID" value="NZ_CP129013.1"/>
</dbReference>
<dbReference type="SUPFAM" id="SSF90123">
    <property type="entry name" value="ABC transporter transmembrane region"/>
    <property type="match status" value="1"/>
</dbReference>
<dbReference type="PROSITE" id="PS50929">
    <property type="entry name" value="ABC_TM1F"/>
    <property type="match status" value="1"/>
</dbReference>
<accession>A0ABY9JW92</accession>
<feature type="transmembrane region" description="Helical" evidence="7">
    <location>
        <begin position="180"/>
        <end position="197"/>
    </location>
</feature>
<dbReference type="Proteomes" id="UP001197974">
    <property type="component" value="Chromosome"/>
</dbReference>